<reference evidence="2 3" key="1">
    <citation type="journal article" date="2019" name="Commun. Biol.">
        <title>The bagworm genome reveals a unique fibroin gene that provides high tensile strength.</title>
        <authorList>
            <person name="Kono N."/>
            <person name="Nakamura H."/>
            <person name="Ohtoshi R."/>
            <person name="Tomita M."/>
            <person name="Numata K."/>
            <person name="Arakawa K."/>
        </authorList>
    </citation>
    <scope>NUCLEOTIDE SEQUENCE [LARGE SCALE GENOMIC DNA]</scope>
</reference>
<dbReference type="Proteomes" id="UP000299102">
    <property type="component" value="Unassembled WGS sequence"/>
</dbReference>
<name>A0A4C1ZBG0_EUMVA</name>
<feature type="transmembrane region" description="Helical" evidence="1">
    <location>
        <begin position="118"/>
        <end position="138"/>
    </location>
</feature>
<keyword evidence="1" id="KW-1133">Transmembrane helix</keyword>
<gene>
    <name evidence="2" type="ORF">EVAR_65241_1</name>
</gene>
<evidence type="ECO:0000256" key="1">
    <source>
        <dbReference type="SAM" id="Phobius"/>
    </source>
</evidence>
<evidence type="ECO:0000313" key="2">
    <source>
        <dbReference type="EMBL" id="GBP85906.1"/>
    </source>
</evidence>
<sequence length="140" mass="16007">MFRATHHVLYSYGLKVGHFYRIKYILLNPTGILASIVKFVEWAGVLIESRANRPERNAFSFLEYIYVRFNLRRHRAASKWSGSKRACGAVWGLIRAPSAGKCGPTAGLRNRTARAYFVIRYISTMFDASFAMSCLLFTRT</sequence>
<evidence type="ECO:0000313" key="3">
    <source>
        <dbReference type="Proteomes" id="UP000299102"/>
    </source>
</evidence>
<comment type="caution">
    <text evidence="2">The sequence shown here is derived from an EMBL/GenBank/DDBJ whole genome shotgun (WGS) entry which is preliminary data.</text>
</comment>
<accession>A0A4C1ZBG0</accession>
<proteinExistence type="predicted"/>
<dbReference type="EMBL" id="BGZK01001767">
    <property type="protein sequence ID" value="GBP85906.1"/>
    <property type="molecule type" value="Genomic_DNA"/>
</dbReference>
<dbReference type="AlphaFoldDB" id="A0A4C1ZBG0"/>
<protein>
    <submittedName>
        <fullName evidence="2">Uncharacterized protein</fullName>
    </submittedName>
</protein>
<keyword evidence="1" id="KW-0812">Transmembrane</keyword>
<keyword evidence="1" id="KW-0472">Membrane</keyword>
<organism evidence="2 3">
    <name type="scientific">Eumeta variegata</name>
    <name type="common">Bagworm moth</name>
    <name type="synonym">Eumeta japonica</name>
    <dbReference type="NCBI Taxonomy" id="151549"/>
    <lineage>
        <taxon>Eukaryota</taxon>
        <taxon>Metazoa</taxon>
        <taxon>Ecdysozoa</taxon>
        <taxon>Arthropoda</taxon>
        <taxon>Hexapoda</taxon>
        <taxon>Insecta</taxon>
        <taxon>Pterygota</taxon>
        <taxon>Neoptera</taxon>
        <taxon>Endopterygota</taxon>
        <taxon>Lepidoptera</taxon>
        <taxon>Glossata</taxon>
        <taxon>Ditrysia</taxon>
        <taxon>Tineoidea</taxon>
        <taxon>Psychidae</taxon>
        <taxon>Oiketicinae</taxon>
        <taxon>Eumeta</taxon>
    </lineage>
</organism>
<keyword evidence="3" id="KW-1185">Reference proteome</keyword>